<evidence type="ECO:0000313" key="2">
    <source>
        <dbReference type="Proteomes" id="UP000789390"/>
    </source>
</evidence>
<proteinExistence type="predicted"/>
<comment type="caution">
    <text evidence="1">The sequence shown here is derived from an EMBL/GenBank/DDBJ whole genome shotgun (WGS) entry which is preliminary data.</text>
</comment>
<dbReference type="Proteomes" id="UP000789390">
    <property type="component" value="Unassembled WGS sequence"/>
</dbReference>
<dbReference type="EMBL" id="CAKKLH010000070">
    <property type="protein sequence ID" value="CAH0102033.1"/>
    <property type="molecule type" value="Genomic_DNA"/>
</dbReference>
<dbReference type="AlphaFoldDB" id="A0A8J2WEX9"/>
<sequence>MSGSIAKLRTLERDGFHYNGKLYKVRVLVITVYTIARFALTNTTQHNGDCGCDFCLHPGQKISKGRGSIRVYPQPDPEFHEENNLEHFTYSPRSLEQHLRDVDLAVESGQRINGVVGPNPFMDLPDFDFIKALVPDYLHSAKAYSKDTSFFLLHYLIKMEKKNGIWEEK</sequence>
<name>A0A8J2WEX9_9CRUS</name>
<accession>A0A8J2WEX9</accession>
<keyword evidence="2" id="KW-1185">Reference proteome</keyword>
<organism evidence="1 2">
    <name type="scientific">Daphnia galeata</name>
    <dbReference type="NCBI Taxonomy" id="27404"/>
    <lineage>
        <taxon>Eukaryota</taxon>
        <taxon>Metazoa</taxon>
        <taxon>Ecdysozoa</taxon>
        <taxon>Arthropoda</taxon>
        <taxon>Crustacea</taxon>
        <taxon>Branchiopoda</taxon>
        <taxon>Diplostraca</taxon>
        <taxon>Cladocera</taxon>
        <taxon>Anomopoda</taxon>
        <taxon>Daphniidae</taxon>
        <taxon>Daphnia</taxon>
    </lineage>
</organism>
<dbReference type="OrthoDB" id="7694954at2759"/>
<protein>
    <submittedName>
        <fullName evidence="1">Uncharacterized protein</fullName>
    </submittedName>
</protein>
<reference evidence="1" key="1">
    <citation type="submission" date="2021-11" db="EMBL/GenBank/DDBJ databases">
        <authorList>
            <person name="Schell T."/>
        </authorList>
    </citation>
    <scope>NUCLEOTIDE SEQUENCE</scope>
    <source>
        <strain evidence="1">M5</strain>
    </source>
</reference>
<gene>
    <name evidence="1" type="ORF">DGAL_LOCUS4409</name>
</gene>
<evidence type="ECO:0000313" key="1">
    <source>
        <dbReference type="EMBL" id="CAH0102033.1"/>
    </source>
</evidence>